<dbReference type="AlphaFoldDB" id="A0AAE0MLL9"/>
<proteinExistence type="predicted"/>
<sequence length="184" mass="20919">MRACLVPPGLGTAAYHILLVFCSGSEFAAVWHLPGGSGDDIRFSVNTAQRLFILFLNPDTKYNSPHSTSSDSIASERERERGNGKFYMVGMAGKPGKEGPARFSWLFSQVWNWKIVQIMDEWNTTDTPFFSYPICERFFFILFLFICPLWSRRGLSPCLGKEELALFPTSVPPCFRIYRVFHGV</sequence>
<protein>
    <submittedName>
        <fullName evidence="1">Uncharacterized protein</fullName>
    </submittedName>
</protein>
<dbReference type="Proteomes" id="UP001286456">
    <property type="component" value="Unassembled WGS sequence"/>
</dbReference>
<evidence type="ECO:0000313" key="2">
    <source>
        <dbReference type="Proteomes" id="UP001286456"/>
    </source>
</evidence>
<keyword evidence="2" id="KW-1185">Reference proteome</keyword>
<organism evidence="1 2">
    <name type="scientific">Cercophora scortea</name>
    <dbReference type="NCBI Taxonomy" id="314031"/>
    <lineage>
        <taxon>Eukaryota</taxon>
        <taxon>Fungi</taxon>
        <taxon>Dikarya</taxon>
        <taxon>Ascomycota</taxon>
        <taxon>Pezizomycotina</taxon>
        <taxon>Sordariomycetes</taxon>
        <taxon>Sordariomycetidae</taxon>
        <taxon>Sordariales</taxon>
        <taxon>Lasiosphaeriaceae</taxon>
        <taxon>Cercophora</taxon>
    </lineage>
</organism>
<evidence type="ECO:0000313" key="1">
    <source>
        <dbReference type="EMBL" id="KAK3336243.1"/>
    </source>
</evidence>
<accession>A0AAE0MLL9</accession>
<name>A0AAE0MLL9_9PEZI</name>
<comment type="caution">
    <text evidence="1">The sequence shown here is derived from an EMBL/GenBank/DDBJ whole genome shotgun (WGS) entry which is preliminary data.</text>
</comment>
<dbReference type="EMBL" id="JAUEPO010000001">
    <property type="protein sequence ID" value="KAK3336243.1"/>
    <property type="molecule type" value="Genomic_DNA"/>
</dbReference>
<gene>
    <name evidence="1" type="ORF">B0T19DRAFT_33719</name>
</gene>
<reference evidence="1" key="1">
    <citation type="journal article" date="2023" name="Mol. Phylogenet. Evol.">
        <title>Genome-scale phylogeny and comparative genomics of the fungal order Sordariales.</title>
        <authorList>
            <person name="Hensen N."/>
            <person name="Bonometti L."/>
            <person name="Westerberg I."/>
            <person name="Brannstrom I.O."/>
            <person name="Guillou S."/>
            <person name="Cros-Aarteil S."/>
            <person name="Calhoun S."/>
            <person name="Haridas S."/>
            <person name="Kuo A."/>
            <person name="Mondo S."/>
            <person name="Pangilinan J."/>
            <person name="Riley R."/>
            <person name="LaButti K."/>
            <person name="Andreopoulos B."/>
            <person name="Lipzen A."/>
            <person name="Chen C."/>
            <person name="Yan M."/>
            <person name="Daum C."/>
            <person name="Ng V."/>
            <person name="Clum A."/>
            <person name="Steindorff A."/>
            <person name="Ohm R.A."/>
            <person name="Martin F."/>
            <person name="Silar P."/>
            <person name="Natvig D.O."/>
            <person name="Lalanne C."/>
            <person name="Gautier V."/>
            <person name="Ament-Velasquez S.L."/>
            <person name="Kruys A."/>
            <person name="Hutchinson M.I."/>
            <person name="Powell A.J."/>
            <person name="Barry K."/>
            <person name="Miller A.N."/>
            <person name="Grigoriev I.V."/>
            <person name="Debuchy R."/>
            <person name="Gladieux P."/>
            <person name="Hiltunen Thoren M."/>
            <person name="Johannesson H."/>
        </authorList>
    </citation>
    <scope>NUCLEOTIDE SEQUENCE</scope>
    <source>
        <strain evidence="1">SMH4131-1</strain>
    </source>
</reference>
<reference evidence="1" key="2">
    <citation type="submission" date="2023-06" db="EMBL/GenBank/DDBJ databases">
        <authorList>
            <consortium name="Lawrence Berkeley National Laboratory"/>
            <person name="Haridas S."/>
            <person name="Hensen N."/>
            <person name="Bonometti L."/>
            <person name="Westerberg I."/>
            <person name="Brannstrom I.O."/>
            <person name="Guillou S."/>
            <person name="Cros-Aarteil S."/>
            <person name="Calhoun S."/>
            <person name="Kuo A."/>
            <person name="Mondo S."/>
            <person name="Pangilinan J."/>
            <person name="Riley R."/>
            <person name="Labutti K."/>
            <person name="Andreopoulos B."/>
            <person name="Lipzen A."/>
            <person name="Chen C."/>
            <person name="Yanf M."/>
            <person name="Daum C."/>
            <person name="Ng V."/>
            <person name="Clum A."/>
            <person name="Steindorff A."/>
            <person name="Ohm R."/>
            <person name="Martin F."/>
            <person name="Silar P."/>
            <person name="Natvig D."/>
            <person name="Lalanne C."/>
            <person name="Gautier V."/>
            <person name="Ament-Velasquez S.L."/>
            <person name="Kruys A."/>
            <person name="Hutchinson M.I."/>
            <person name="Powell A.J."/>
            <person name="Barry K."/>
            <person name="Miller A.N."/>
            <person name="Grigoriev I.V."/>
            <person name="Debuchy R."/>
            <person name="Gladieux P."/>
            <person name="Thoren M.H."/>
            <person name="Johannesson H."/>
        </authorList>
    </citation>
    <scope>NUCLEOTIDE SEQUENCE</scope>
    <source>
        <strain evidence="1">SMH4131-1</strain>
    </source>
</reference>